<feature type="transmembrane region" description="Helical" evidence="7">
    <location>
        <begin position="47"/>
        <end position="67"/>
    </location>
</feature>
<dbReference type="GeneID" id="26232586"/>
<evidence type="ECO:0000256" key="1">
    <source>
        <dbReference type="ARBA" id="ARBA00004141"/>
    </source>
</evidence>
<sequence>MTTTNVQDDYRGSSRAGTIAMAVLGVMFVILRFLARWKKSLKPGLDDFTILGALVPFLALVGLMLALNDFGMGSHSEKLAMENIIMIAKLLVTFECMFVTTIAVTRVSILLMYCRIFPTREMRITSMILGGISILWCVAVILVDIFQCTPIVRAWDKRIPGHCINLEASFIANAVPNIGIEILILSLPVRVVWGLHASLTHRLSVIAMFMLGSFVVFTSIYRITTLFEYDPADVAWTLGKSCTWCIIESSTGIISACMPTLRPLFLMFSSKFSSQSGTHRTRTEAEHSKGFELHNSALRPSDEPRNKTRVQLGVSHPDDGSDDEVPLNAIRVQQDMIWQESRGDSSLGYS</sequence>
<feature type="transmembrane region" description="Helical" evidence="7">
    <location>
        <begin position="174"/>
        <end position="193"/>
    </location>
</feature>
<dbReference type="PANTHER" id="PTHR33048:SF47">
    <property type="entry name" value="INTEGRAL MEMBRANE PROTEIN-RELATED"/>
    <property type="match status" value="1"/>
</dbReference>
<name>A0A7T7BNJ8_PENDI</name>
<gene>
    <name evidence="9" type="ORF">Pdw03_1253</name>
</gene>
<comment type="similarity">
    <text evidence="5">Belongs to the SAT4 family.</text>
</comment>
<keyword evidence="2 7" id="KW-0812">Transmembrane</keyword>
<dbReference type="RefSeq" id="XP_065957584.1">
    <property type="nucleotide sequence ID" value="XM_066099857.1"/>
</dbReference>
<keyword evidence="3 7" id="KW-1133">Transmembrane helix</keyword>
<dbReference type="PANTHER" id="PTHR33048">
    <property type="entry name" value="PTH11-LIKE INTEGRAL MEMBRANE PROTEIN (AFU_ORTHOLOGUE AFUA_5G11245)"/>
    <property type="match status" value="1"/>
</dbReference>
<dbReference type="InterPro" id="IPR052337">
    <property type="entry name" value="SAT4-like"/>
</dbReference>
<comment type="subcellular location">
    <subcellularLocation>
        <location evidence="1">Membrane</location>
        <topology evidence="1">Multi-pass membrane protein</topology>
    </subcellularLocation>
</comment>
<dbReference type="InterPro" id="IPR049326">
    <property type="entry name" value="Rhodopsin_dom_fungi"/>
</dbReference>
<feature type="transmembrane region" description="Helical" evidence="7">
    <location>
        <begin position="126"/>
        <end position="146"/>
    </location>
</feature>
<feature type="transmembrane region" description="Helical" evidence="7">
    <location>
        <begin position="16"/>
        <end position="35"/>
    </location>
</feature>
<feature type="region of interest" description="Disordered" evidence="6">
    <location>
        <begin position="278"/>
        <end position="327"/>
    </location>
</feature>
<dbReference type="VEuPathDB" id="FungiDB:PDIP_42680"/>
<protein>
    <submittedName>
        <fullName evidence="9">Putative integral membrane protein</fullName>
    </submittedName>
</protein>
<reference evidence="9 10" key="1">
    <citation type="submission" date="2020-08" db="EMBL/GenBank/DDBJ databases">
        <title>The completed genome sequence of the pathogenic ascomycete fungus Penicillium digitatum.</title>
        <authorList>
            <person name="Wang M."/>
        </authorList>
    </citation>
    <scope>NUCLEOTIDE SEQUENCE [LARGE SCALE GENOMIC DNA]</scope>
    <source>
        <strain evidence="9 10">PdW03</strain>
    </source>
</reference>
<evidence type="ECO:0000256" key="6">
    <source>
        <dbReference type="SAM" id="MobiDB-lite"/>
    </source>
</evidence>
<dbReference type="EMBL" id="CP060778">
    <property type="protein sequence ID" value="QQK46355.1"/>
    <property type="molecule type" value="Genomic_DNA"/>
</dbReference>
<feature type="transmembrane region" description="Helical" evidence="7">
    <location>
        <begin position="205"/>
        <end position="223"/>
    </location>
</feature>
<evidence type="ECO:0000256" key="3">
    <source>
        <dbReference type="ARBA" id="ARBA00022989"/>
    </source>
</evidence>
<evidence type="ECO:0000256" key="2">
    <source>
        <dbReference type="ARBA" id="ARBA00022692"/>
    </source>
</evidence>
<organism evidence="9 10">
    <name type="scientific">Penicillium digitatum</name>
    <name type="common">Green mold</name>
    <dbReference type="NCBI Taxonomy" id="36651"/>
    <lineage>
        <taxon>Eukaryota</taxon>
        <taxon>Fungi</taxon>
        <taxon>Dikarya</taxon>
        <taxon>Ascomycota</taxon>
        <taxon>Pezizomycotina</taxon>
        <taxon>Eurotiomycetes</taxon>
        <taxon>Eurotiomycetidae</taxon>
        <taxon>Eurotiales</taxon>
        <taxon>Aspergillaceae</taxon>
        <taxon>Penicillium</taxon>
    </lineage>
</organism>
<feature type="domain" description="Rhodopsin" evidence="8">
    <location>
        <begin position="31"/>
        <end position="265"/>
    </location>
</feature>
<feature type="transmembrane region" description="Helical" evidence="7">
    <location>
        <begin position="87"/>
        <end position="114"/>
    </location>
</feature>
<evidence type="ECO:0000256" key="5">
    <source>
        <dbReference type="ARBA" id="ARBA00038359"/>
    </source>
</evidence>
<dbReference type="Pfam" id="PF20684">
    <property type="entry name" value="Fung_rhodopsin"/>
    <property type="match status" value="1"/>
</dbReference>
<dbReference type="Proteomes" id="UP000595662">
    <property type="component" value="Chromosome 5"/>
</dbReference>
<evidence type="ECO:0000256" key="4">
    <source>
        <dbReference type="ARBA" id="ARBA00023136"/>
    </source>
</evidence>
<evidence type="ECO:0000256" key="7">
    <source>
        <dbReference type="SAM" id="Phobius"/>
    </source>
</evidence>
<evidence type="ECO:0000259" key="8">
    <source>
        <dbReference type="Pfam" id="PF20684"/>
    </source>
</evidence>
<keyword evidence="4 7" id="KW-0472">Membrane</keyword>
<feature type="compositionally biased region" description="Basic and acidic residues" evidence="6">
    <location>
        <begin position="281"/>
        <end position="292"/>
    </location>
</feature>
<evidence type="ECO:0000313" key="9">
    <source>
        <dbReference type="EMBL" id="QQK46355.1"/>
    </source>
</evidence>
<proteinExistence type="inferred from homology"/>
<evidence type="ECO:0000313" key="10">
    <source>
        <dbReference type="Proteomes" id="UP000595662"/>
    </source>
</evidence>
<dbReference type="AlphaFoldDB" id="A0A7T7BNJ8"/>
<dbReference type="GO" id="GO:0016020">
    <property type="term" value="C:membrane"/>
    <property type="evidence" value="ECO:0007669"/>
    <property type="project" value="UniProtKB-SubCell"/>
</dbReference>
<accession>A0A7T7BNJ8</accession>